<keyword evidence="2" id="KW-0573">Peptidoglycan synthesis</keyword>
<dbReference type="Gene3D" id="3.90.190.20">
    <property type="entry name" value="Mur ligase, C-terminal domain"/>
    <property type="match status" value="1"/>
</dbReference>
<dbReference type="GO" id="GO:0005737">
    <property type="term" value="C:cytoplasm"/>
    <property type="evidence" value="ECO:0007669"/>
    <property type="project" value="UniProtKB-SubCell"/>
</dbReference>
<reference evidence="5 6" key="1">
    <citation type="submission" date="2015-09" db="EMBL/GenBank/DDBJ databases">
        <title>Draft genome sequence of Kouleothrix aurantiaca JCM 19913.</title>
        <authorList>
            <person name="Hemp J."/>
        </authorList>
    </citation>
    <scope>NUCLEOTIDE SEQUENCE [LARGE SCALE GENOMIC DNA]</scope>
    <source>
        <strain evidence="5 6">COM-B</strain>
    </source>
</reference>
<dbReference type="InterPro" id="IPR036615">
    <property type="entry name" value="Mur_ligase_C_dom_sf"/>
</dbReference>
<dbReference type="Pfam" id="PF08245">
    <property type="entry name" value="Mur_ligase_M"/>
    <property type="match status" value="2"/>
</dbReference>
<accession>A0A0P9D0R3</accession>
<organism evidence="5 6">
    <name type="scientific">Kouleothrix aurantiaca</name>
    <dbReference type="NCBI Taxonomy" id="186479"/>
    <lineage>
        <taxon>Bacteria</taxon>
        <taxon>Bacillati</taxon>
        <taxon>Chloroflexota</taxon>
        <taxon>Chloroflexia</taxon>
        <taxon>Chloroflexales</taxon>
        <taxon>Roseiflexineae</taxon>
        <taxon>Roseiflexaceae</taxon>
        <taxon>Kouleothrix</taxon>
    </lineage>
</organism>
<evidence type="ECO:0000313" key="5">
    <source>
        <dbReference type="EMBL" id="KPV52444.1"/>
    </source>
</evidence>
<keyword evidence="2" id="KW-0131">Cell cycle</keyword>
<proteinExistence type="inferred from homology"/>
<dbReference type="InterPro" id="IPR013221">
    <property type="entry name" value="Mur_ligase_cen"/>
</dbReference>
<dbReference type="PANTHER" id="PTHR23135:SF4">
    <property type="entry name" value="UDP-N-ACETYLMURAMOYL-L-ALANYL-D-GLUTAMATE--2,6-DIAMINOPIMELATE LIGASE MURE HOMOLOG, CHLOROPLASTIC"/>
    <property type="match status" value="1"/>
</dbReference>
<dbReference type="Pfam" id="PF02875">
    <property type="entry name" value="Mur_ligase_C"/>
    <property type="match status" value="1"/>
</dbReference>
<dbReference type="GO" id="GO:0009252">
    <property type="term" value="P:peptidoglycan biosynthetic process"/>
    <property type="evidence" value="ECO:0007669"/>
    <property type="project" value="UniProtKB-UniPathway"/>
</dbReference>
<keyword evidence="2" id="KW-0132">Cell division</keyword>
<name>A0A0P9D0R3_9CHLR</name>
<feature type="domain" description="Mur ligase central" evidence="4">
    <location>
        <begin position="2"/>
        <end position="70"/>
    </location>
</feature>
<gene>
    <name evidence="5" type="ORF">SE17_15480</name>
</gene>
<dbReference type="GO" id="GO:0008360">
    <property type="term" value="P:regulation of cell shape"/>
    <property type="evidence" value="ECO:0007669"/>
    <property type="project" value="UniProtKB-KW"/>
</dbReference>
<dbReference type="InterPro" id="IPR004101">
    <property type="entry name" value="Mur_ligase_C"/>
</dbReference>
<keyword evidence="6" id="KW-1185">Reference proteome</keyword>
<feature type="domain" description="Mur ligase C-terminal" evidence="3">
    <location>
        <begin position="199"/>
        <end position="331"/>
    </location>
</feature>
<comment type="pathway">
    <text evidence="2">Cell wall biogenesis; peptidoglycan biosynthesis.</text>
</comment>
<evidence type="ECO:0000313" key="6">
    <source>
        <dbReference type="Proteomes" id="UP000050509"/>
    </source>
</evidence>
<comment type="similarity">
    <text evidence="1">Belongs to the MurCDEF family. MurE subfamily.</text>
</comment>
<dbReference type="SUPFAM" id="SSF53244">
    <property type="entry name" value="MurD-like peptide ligases, peptide-binding domain"/>
    <property type="match status" value="1"/>
</dbReference>
<dbReference type="InterPro" id="IPR005761">
    <property type="entry name" value="UDP-N-AcMur-Glu-dNH2Pim_ligase"/>
</dbReference>
<dbReference type="GO" id="GO:0051301">
    <property type="term" value="P:cell division"/>
    <property type="evidence" value="ECO:0007669"/>
    <property type="project" value="UniProtKB-KW"/>
</dbReference>
<dbReference type="PANTHER" id="PTHR23135">
    <property type="entry name" value="MUR LIGASE FAMILY MEMBER"/>
    <property type="match status" value="1"/>
</dbReference>
<sequence>AMLREMVAAGCDYAVLESTSHALSARWNRLGGAQFDVAVLTNVTHEHLDFHGSVEQYRRDKARLFEMLGEGDGRWRMGDGISIPHPPSPIPARKSRKVAIVNADDPNHQMFLDAAPASATRLTYGIARPADVRAHDVQASQHGLRFRVETPWGERALNLKLTGDFNVSNALAALTVGLAEGVPLEAAATALEAIPGVRGRMERIEQGQPFTVLVDYAHTPGAFEKLMGIVRPLTSGQLIAVFGSAGERDREKRAIQGAVAARFCDLAVLTDEDPRLEDRDAIIAKIAAGVAANQVAGKPCPALSIPDRAAAIRAAFERAGPGDIVLLLGKGHEACIIYGTEKVPWDEASAAREALRAMGYGSSPQRHGDTEGLGL</sequence>
<dbReference type="GO" id="GO:0005524">
    <property type="term" value="F:ATP binding"/>
    <property type="evidence" value="ECO:0007669"/>
    <property type="project" value="InterPro"/>
</dbReference>
<comment type="caution">
    <text evidence="5">The sequence shown here is derived from an EMBL/GenBank/DDBJ whole genome shotgun (WGS) entry which is preliminary data.</text>
</comment>
<evidence type="ECO:0000256" key="2">
    <source>
        <dbReference type="RuleBase" id="RU004135"/>
    </source>
</evidence>
<feature type="domain" description="Mur ligase central" evidence="4">
    <location>
        <begin position="95"/>
        <end position="176"/>
    </location>
</feature>
<dbReference type="AlphaFoldDB" id="A0A0P9D0R3"/>
<dbReference type="PATRIC" id="fig|186479.3.peg.8942"/>
<keyword evidence="2" id="KW-0133">Cell shape</keyword>
<dbReference type="NCBIfam" id="TIGR01085">
    <property type="entry name" value="murE"/>
    <property type="match status" value="1"/>
</dbReference>
<feature type="non-terminal residue" evidence="5">
    <location>
        <position position="1"/>
    </location>
</feature>
<dbReference type="UniPathway" id="UPA00219"/>
<dbReference type="GO" id="GO:0016881">
    <property type="term" value="F:acid-amino acid ligase activity"/>
    <property type="evidence" value="ECO:0007669"/>
    <property type="project" value="InterPro"/>
</dbReference>
<dbReference type="Proteomes" id="UP000050509">
    <property type="component" value="Unassembled WGS sequence"/>
</dbReference>
<dbReference type="GO" id="GO:0071555">
    <property type="term" value="P:cell wall organization"/>
    <property type="evidence" value="ECO:0007669"/>
    <property type="project" value="UniProtKB-KW"/>
</dbReference>
<dbReference type="Gene3D" id="3.40.1190.10">
    <property type="entry name" value="Mur-like, catalytic domain"/>
    <property type="match status" value="1"/>
</dbReference>
<evidence type="ECO:0000259" key="3">
    <source>
        <dbReference type="Pfam" id="PF02875"/>
    </source>
</evidence>
<dbReference type="EMBL" id="LJCR01000542">
    <property type="protein sequence ID" value="KPV52444.1"/>
    <property type="molecule type" value="Genomic_DNA"/>
</dbReference>
<dbReference type="InterPro" id="IPR036565">
    <property type="entry name" value="Mur-like_cat_sf"/>
</dbReference>
<comment type="subcellular location">
    <subcellularLocation>
        <location evidence="2">Cytoplasm</location>
    </subcellularLocation>
</comment>
<protein>
    <submittedName>
        <fullName evidence="5">UDP-N-acetylmuramyl peptide synthase</fullName>
    </submittedName>
</protein>
<keyword evidence="2" id="KW-0961">Cell wall biogenesis/degradation</keyword>
<evidence type="ECO:0000256" key="1">
    <source>
        <dbReference type="ARBA" id="ARBA00005898"/>
    </source>
</evidence>
<dbReference type="SUPFAM" id="SSF53623">
    <property type="entry name" value="MurD-like peptide ligases, catalytic domain"/>
    <property type="match status" value="1"/>
</dbReference>
<evidence type="ECO:0000259" key="4">
    <source>
        <dbReference type="Pfam" id="PF08245"/>
    </source>
</evidence>